<comment type="caution">
    <text evidence="1">The sequence shown here is derived from an EMBL/GenBank/DDBJ whole genome shotgun (WGS) entry which is preliminary data.</text>
</comment>
<dbReference type="EMBL" id="NOXU01000014">
    <property type="protein sequence ID" value="OYQ37496.1"/>
    <property type="molecule type" value="Genomic_DNA"/>
</dbReference>
<protein>
    <submittedName>
        <fullName evidence="1">Uncharacterized protein</fullName>
    </submittedName>
</protein>
<dbReference type="RefSeq" id="WP_094452878.1">
    <property type="nucleotide sequence ID" value="NZ_NOXU01000014.1"/>
</dbReference>
<accession>A0A255Z7R9</accession>
<name>A0A255Z7R9_9PROT</name>
<dbReference type="Proteomes" id="UP000216998">
    <property type="component" value="Unassembled WGS sequence"/>
</dbReference>
<dbReference type="OrthoDB" id="8445121at2"/>
<evidence type="ECO:0000313" key="2">
    <source>
        <dbReference type="Proteomes" id="UP000216998"/>
    </source>
</evidence>
<keyword evidence="2" id="KW-1185">Reference proteome</keyword>
<organism evidence="1 2">
    <name type="scientific">Niveispirillum lacus</name>
    <dbReference type="NCBI Taxonomy" id="1981099"/>
    <lineage>
        <taxon>Bacteria</taxon>
        <taxon>Pseudomonadati</taxon>
        <taxon>Pseudomonadota</taxon>
        <taxon>Alphaproteobacteria</taxon>
        <taxon>Rhodospirillales</taxon>
        <taxon>Azospirillaceae</taxon>
        <taxon>Niveispirillum</taxon>
    </lineage>
</organism>
<evidence type="ECO:0000313" key="1">
    <source>
        <dbReference type="EMBL" id="OYQ37496.1"/>
    </source>
</evidence>
<sequence>MNAMDYGAKSLEHITITTGHSRTSSRNEVDPEFFPILSKLIRDAVSGKMPKIPGDFGKYHLSATVEGNAVIATVWSLKEGRRSPVVTFGVATDAESGAPLWRALHNNHHFPIASATDPDVIPEAPWCAVRFEIGLVENLDATTWLGDFERCVAWAWVRSKDPR</sequence>
<reference evidence="1 2" key="1">
    <citation type="submission" date="2017-07" db="EMBL/GenBank/DDBJ databases">
        <title>Niveispirillum cyanobacteriorum sp. nov., isolated from cyanobacterial aggregates in a eutrophic lake.</title>
        <authorList>
            <person name="Cai H."/>
        </authorList>
    </citation>
    <scope>NUCLEOTIDE SEQUENCE [LARGE SCALE GENOMIC DNA]</scope>
    <source>
        <strain evidence="2">TH1-14</strain>
    </source>
</reference>
<dbReference type="AlphaFoldDB" id="A0A255Z7R9"/>
<gene>
    <name evidence="1" type="ORF">CHU95_01125</name>
</gene>
<proteinExistence type="predicted"/>